<organism evidence="3">
    <name type="scientific">Pisum sativum</name>
    <name type="common">Garden pea</name>
    <name type="synonym">Lathyrus oleraceus</name>
    <dbReference type="NCBI Taxonomy" id="3888"/>
    <lineage>
        <taxon>Eukaryota</taxon>
        <taxon>Viridiplantae</taxon>
        <taxon>Streptophyta</taxon>
        <taxon>Embryophyta</taxon>
        <taxon>Tracheophyta</taxon>
        <taxon>Spermatophyta</taxon>
        <taxon>Magnoliopsida</taxon>
        <taxon>eudicotyledons</taxon>
        <taxon>Gunneridae</taxon>
        <taxon>Pentapetalae</taxon>
        <taxon>rosids</taxon>
        <taxon>fabids</taxon>
        <taxon>Fabales</taxon>
        <taxon>Fabaceae</taxon>
        <taxon>Papilionoideae</taxon>
        <taxon>50 kb inversion clade</taxon>
        <taxon>NPAAA clade</taxon>
        <taxon>Hologalegina</taxon>
        <taxon>IRL clade</taxon>
        <taxon>Fabeae</taxon>
        <taxon>Lathyrus</taxon>
    </lineage>
</organism>
<evidence type="ECO:0000313" key="3">
    <source>
        <dbReference type="EMBL" id="QQO74635.1"/>
    </source>
</evidence>
<dbReference type="Pfam" id="PF07127">
    <property type="entry name" value="Nodulin_late"/>
    <property type="match status" value="1"/>
</dbReference>
<evidence type="ECO:0000256" key="1">
    <source>
        <dbReference type="SAM" id="Phobius"/>
    </source>
</evidence>
<reference evidence="3" key="1">
    <citation type="journal article" date="2020" name="Mol. Cell">
        <title>Proteome analysis reveals a significant host-specific response in Rhizobium leguminosarum bv viciae endosymbiotic cells.</title>
        <authorList>
            <person name="Duran D."/>
            <person name="Albareda M."/>
            <person name="Marina A."/>
            <person name="Garcia C."/>
            <person name="Ruiz-Argueso T."/>
            <person name="Palacios J."/>
        </authorList>
    </citation>
    <scope>NUCLEOTIDE SEQUENCE</scope>
    <source>
        <tissue evidence="3">Root nodules</tissue>
    </source>
</reference>
<keyword evidence="1" id="KW-1133">Transmembrane helix</keyword>
<accession>A0A7T8DV38</accession>
<sequence length="63" mass="7188">MVEVVKFVYVIIIFLCLIPVGMNDDELKSCTQDSDCPKSMCLFPLKPKCYMFVNPWGTCSCGW</sequence>
<evidence type="ECO:0000259" key="2">
    <source>
        <dbReference type="Pfam" id="PF07127"/>
    </source>
</evidence>
<feature type="transmembrane region" description="Helical" evidence="1">
    <location>
        <begin position="6"/>
        <end position="22"/>
    </location>
</feature>
<dbReference type="GO" id="GO:0046872">
    <property type="term" value="F:metal ion binding"/>
    <property type="evidence" value="ECO:0007669"/>
    <property type="project" value="InterPro"/>
</dbReference>
<dbReference type="EMBL" id="MT371117">
    <property type="protein sequence ID" value="QQO74635.1"/>
    <property type="molecule type" value="mRNA"/>
</dbReference>
<dbReference type="InterPro" id="IPR009810">
    <property type="entry name" value="Nodulin_late_dom"/>
</dbReference>
<dbReference type="AlphaFoldDB" id="A0A7T8DV38"/>
<keyword evidence="1" id="KW-0812">Transmembrane</keyword>
<keyword evidence="1" id="KW-0472">Membrane</keyword>
<proteinExistence type="evidence at transcript level"/>
<protein>
    <submittedName>
        <fullName evidence="3">Nodule-specific cysteine-rich peptide G19</fullName>
    </submittedName>
</protein>
<name>A0A7T8DV38_PEA</name>
<feature type="domain" description="Late nodulin" evidence="2">
    <location>
        <begin position="1"/>
        <end position="50"/>
    </location>
</feature>